<proteinExistence type="predicted"/>
<name>A0A150G6N9_GONPE</name>
<gene>
    <name evidence="1" type="ORF">GPECTOR_53g122</name>
</gene>
<evidence type="ECO:0000313" key="2">
    <source>
        <dbReference type="Proteomes" id="UP000075714"/>
    </source>
</evidence>
<protein>
    <submittedName>
        <fullName evidence="1">Uncharacterized protein</fullName>
    </submittedName>
</protein>
<dbReference type="Proteomes" id="UP000075714">
    <property type="component" value="Unassembled WGS sequence"/>
</dbReference>
<comment type="caution">
    <text evidence="1">The sequence shown here is derived from an EMBL/GenBank/DDBJ whole genome shotgun (WGS) entry which is preliminary data.</text>
</comment>
<dbReference type="EMBL" id="LSYV01000054">
    <property type="protein sequence ID" value="KXZ45536.1"/>
    <property type="molecule type" value="Genomic_DNA"/>
</dbReference>
<dbReference type="AlphaFoldDB" id="A0A150G6N9"/>
<evidence type="ECO:0000313" key="1">
    <source>
        <dbReference type="EMBL" id="KXZ45536.1"/>
    </source>
</evidence>
<sequence length="130" mass="13496">MPPIVLDAARLSHNGYPITISLLRWLPLLAAARATLPWASSLLSGPEWGLAELLGCTLGEALLGAMDGGNDVDGLLPALAAALWLLSRLAPVPLAEALPGAETFARLIEATAAVGLFSNSTNVSFNLQQL</sequence>
<accession>A0A150G6N9</accession>
<keyword evidence="2" id="KW-1185">Reference proteome</keyword>
<reference evidence="2" key="1">
    <citation type="journal article" date="2016" name="Nat. Commun.">
        <title>The Gonium pectorale genome demonstrates co-option of cell cycle regulation during the evolution of multicellularity.</title>
        <authorList>
            <person name="Hanschen E.R."/>
            <person name="Marriage T.N."/>
            <person name="Ferris P.J."/>
            <person name="Hamaji T."/>
            <person name="Toyoda A."/>
            <person name="Fujiyama A."/>
            <person name="Neme R."/>
            <person name="Noguchi H."/>
            <person name="Minakuchi Y."/>
            <person name="Suzuki M."/>
            <person name="Kawai-Toyooka H."/>
            <person name="Smith D.R."/>
            <person name="Sparks H."/>
            <person name="Anderson J."/>
            <person name="Bakaric R."/>
            <person name="Luria V."/>
            <person name="Karger A."/>
            <person name="Kirschner M.W."/>
            <person name="Durand P.M."/>
            <person name="Michod R.E."/>
            <person name="Nozaki H."/>
            <person name="Olson B.J."/>
        </authorList>
    </citation>
    <scope>NUCLEOTIDE SEQUENCE [LARGE SCALE GENOMIC DNA]</scope>
    <source>
        <strain evidence="2">NIES-2863</strain>
    </source>
</reference>
<organism evidence="1 2">
    <name type="scientific">Gonium pectorale</name>
    <name type="common">Green alga</name>
    <dbReference type="NCBI Taxonomy" id="33097"/>
    <lineage>
        <taxon>Eukaryota</taxon>
        <taxon>Viridiplantae</taxon>
        <taxon>Chlorophyta</taxon>
        <taxon>core chlorophytes</taxon>
        <taxon>Chlorophyceae</taxon>
        <taxon>CS clade</taxon>
        <taxon>Chlamydomonadales</taxon>
        <taxon>Volvocaceae</taxon>
        <taxon>Gonium</taxon>
    </lineage>
</organism>